<proteinExistence type="predicted"/>
<dbReference type="InterPro" id="IPR036582">
    <property type="entry name" value="Mao_N_sf"/>
</dbReference>
<organism evidence="4 5">
    <name type="scientific">Tissierella carlieri</name>
    <dbReference type="NCBI Taxonomy" id="689904"/>
    <lineage>
        <taxon>Bacteria</taxon>
        <taxon>Bacillati</taxon>
        <taxon>Bacillota</taxon>
        <taxon>Tissierellia</taxon>
        <taxon>Tissierellales</taxon>
        <taxon>Tissierellaceae</taxon>
        <taxon>Tissierella</taxon>
    </lineage>
</organism>
<evidence type="ECO:0000259" key="3">
    <source>
        <dbReference type="SMART" id="SM00646"/>
    </source>
</evidence>
<feature type="chain" id="PRO_5046113593" evidence="2">
    <location>
        <begin position="24"/>
        <end position="693"/>
    </location>
</feature>
<name>A0ABT1SGU2_9FIRM</name>
<keyword evidence="1" id="KW-0378">Hydrolase</keyword>
<dbReference type="InterPro" id="IPR002508">
    <property type="entry name" value="MurNAc-LAA_cat"/>
</dbReference>
<dbReference type="Gene3D" id="2.60.40.3500">
    <property type="match status" value="2"/>
</dbReference>
<dbReference type="InterPro" id="IPR012854">
    <property type="entry name" value="Cu_amine_oxidase-like_N"/>
</dbReference>
<dbReference type="Pfam" id="PF07833">
    <property type="entry name" value="Cu_amine_oxidN1"/>
    <property type="match status" value="1"/>
</dbReference>
<evidence type="ECO:0000313" key="4">
    <source>
        <dbReference type="EMBL" id="MCQ4925714.1"/>
    </source>
</evidence>
<comment type="caution">
    <text evidence="4">The sequence shown here is derived from an EMBL/GenBank/DDBJ whole genome shotgun (WGS) entry which is preliminary data.</text>
</comment>
<keyword evidence="2" id="KW-0732">Signal</keyword>
<dbReference type="EMBL" id="JANGAC010000028">
    <property type="protein sequence ID" value="MCQ4925714.1"/>
    <property type="molecule type" value="Genomic_DNA"/>
</dbReference>
<accession>A0ABT1SGU2</accession>
<evidence type="ECO:0000313" key="5">
    <source>
        <dbReference type="Proteomes" id="UP001524478"/>
    </source>
</evidence>
<dbReference type="Pfam" id="PF11741">
    <property type="entry name" value="AMIN"/>
    <property type="match status" value="2"/>
</dbReference>
<dbReference type="Gene3D" id="3.30.457.10">
    <property type="entry name" value="Copper amine oxidase-like, N-terminal domain"/>
    <property type="match status" value="1"/>
</dbReference>
<dbReference type="SUPFAM" id="SSF55383">
    <property type="entry name" value="Copper amine oxidase, domain N"/>
    <property type="match status" value="2"/>
</dbReference>
<keyword evidence="5" id="KW-1185">Reference proteome</keyword>
<dbReference type="CDD" id="cd02696">
    <property type="entry name" value="MurNAc-LAA"/>
    <property type="match status" value="1"/>
</dbReference>
<feature type="signal peptide" evidence="2">
    <location>
        <begin position="1"/>
        <end position="23"/>
    </location>
</feature>
<dbReference type="PANTHER" id="PTHR30404:SF0">
    <property type="entry name" value="N-ACETYLMURAMOYL-L-ALANINE AMIDASE AMIC"/>
    <property type="match status" value="1"/>
</dbReference>
<dbReference type="InterPro" id="IPR050695">
    <property type="entry name" value="N-acetylmuramoyl_amidase_3"/>
</dbReference>
<protein>
    <submittedName>
        <fullName evidence="4">N-acetylmuramoyl-L-alanine amidase family protein</fullName>
    </submittedName>
</protein>
<dbReference type="InterPro" id="IPR021731">
    <property type="entry name" value="AMIN_dom"/>
</dbReference>
<feature type="domain" description="MurNAc-LAA" evidence="3">
    <location>
        <begin position="570"/>
        <end position="687"/>
    </location>
</feature>
<sequence length="693" mass="77766">MKKWKIMLSLFVLLLLFSQIGHAASNKTIQVSMNGAKVSVTQVPIIMDGQAINTEFPSFVHTNRTLVPIRFVSESYGAEVSWDQKTKTATVAYGNKEGKFTIDSNVAIINGEKRILDQYAIPRIASLGGNSGRTMVPLKFVTEIFGYEVGWDSAKNAPYINSKQDTKPEVPQDGSSIISSISVGKGSTDKNKLIINSSKSIDYETMFLQDSNKLIIDIKDSKLSLENTKDAEGTIDVKDSIIEKIQYSQFSKEPNITRIVVTLNQIVEHNVLLTNDGKDMAISFGNKVKSITKELIDGKEAIVIHGTSEVKVNFMKLKNPERVVIDLMDSVLEGSTYYNYDYDLGFVKGVRVSQFNVDNNYSPMDQIVRIVLDVKDGISDPNVKVDTYGDKIVIYPEKSFWENISYTSEGDNKIFTINNLVETDYSVNYETGNKWIQVTIPTDNVELNEGIVSIKDGLIDEIQVVKDEIETRVFIKFRKSIEYVLLSRESDSKVSLMIMKDENVKTSDRLIVIDAGHGGKDPGATSINKRREKDLNLSVSLKLNDALKAQGYNTIMTRDTDEFIDLYERARIANDNYADVFVSIHGNSHDNKSIAGIQVLYCPATQSEKKEIDQHPFAKIIMDELLKATGAVDKGIIQRPNLVVLRETKMPAVLVETGFLSNSAEENLLFTEEYQYKIVNAIIKGIEKYFEMY</sequence>
<reference evidence="4 5" key="1">
    <citation type="submission" date="2022-06" db="EMBL/GenBank/DDBJ databases">
        <title>Isolation of gut microbiota from human fecal samples.</title>
        <authorList>
            <person name="Pamer E.G."/>
            <person name="Barat B."/>
            <person name="Waligurski E."/>
            <person name="Medina S."/>
            <person name="Paddock L."/>
            <person name="Mostad J."/>
        </authorList>
    </citation>
    <scope>NUCLEOTIDE SEQUENCE [LARGE SCALE GENOMIC DNA]</scope>
    <source>
        <strain evidence="4 5">DFI.7.95</strain>
    </source>
</reference>
<gene>
    <name evidence="4" type="ORF">NE686_21635</name>
</gene>
<dbReference type="Pfam" id="PF01520">
    <property type="entry name" value="Amidase_3"/>
    <property type="match status" value="1"/>
</dbReference>
<dbReference type="RefSeq" id="WP_256313102.1">
    <property type="nucleotide sequence ID" value="NZ_JANGAC010000028.1"/>
</dbReference>
<dbReference type="PANTHER" id="PTHR30404">
    <property type="entry name" value="N-ACETYLMURAMOYL-L-ALANINE AMIDASE"/>
    <property type="match status" value="1"/>
</dbReference>
<dbReference type="SUPFAM" id="SSF53187">
    <property type="entry name" value="Zn-dependent exopeptidases"/>
    <property type="match status" value="1"/>
</dbReference>
<dbReference type="Gene3D" id="3.40.630.40">
    <property type="entry name" value="Zn-dependent exopeptidases"/>
    <property type="match status" value="1"/>
</dbReference>
<evidence type="ECO:0000256" key="2">
    <source>
        <dbReference type="SAM" id="SignalP"/>
    </source>
</evidence>
<dbReference type="Proteomes" id="UP001524478">
    <property type="component" value="Unassembled WGS sequence"/>
</dbReference>
<dbReference type="SMART" id="SM00646">
    <property type="entry name" value="Ami_3"/>
    <property type="match status" value="1"/>
</dbReference>
<evidence type="ECO:0000256" key="1">
    <source>
        <dbReference type="ARBA" id="ARBA00022801"/>
    </source>
</evidence>